<dbReference type="EMBL" id="JH159151">
    <property type="protein sequence ID" value="EGZ29680.1"/>
    <property type="molecule type" value="Genomic_DNA"/>
</dbReference>
<evidence type="ECO:0008006" key="3">
    <source>
        <dbReference type="Google" id="ProtNLM"/>
    </source>
</evidence>
<sequence>SRPPPGPCPKCNELHWLRECTQATAEEKEELFLFRRLLDAKKSKKARVKRLGEMLPPTDRKVTLNGVFELPYCPDSGSDFTIIGRSHWQQLCAIDATLEAERLATSVRSQVFGSTWVTAEWKVKLHVLIHTAAGPVEPMDALDVLIADVDDEDFIVGNDLLTTLG</sequence>
<proteinExistence type="predicted"/>
<dbReference type="KEGG" id="psoj:PHYSODRAFT_435843"/>
<gene>
    <name evidence="1" type="ORF">PHYSODRAFT_435843</name>
</gene>
<feature type="non-terminal residue" evidence="1">
    <location>
        <position position="165"/>
    </location>
</feature>
<reference evidence="1 2" key="1">
    <citation type="journal article" date="2006" name="Science">
        <title>Phytophthora genome sequences uncover evolutionary origins and mechanisms of pathogenesis.</title>
        <authorList>
            <person name="Tyler B.M."/>
            <person name="Tripathy S."/>
            <person name="Zhang X."/>
            <person name="Dehal P."/>
            <person name="Jiang R.H."/>
            <person name="Aerts A."/>
            <person name="Arredondo F.D."/>
            <person name="Baxter L."/>
            <person name="Bensasson D."/>
            <person name="Beynon J.L."/>
            <person name="Chapman J."/>
            <person name="Damasceno C.M."/>
            <person name="Dorrance A.E."/>
            <person name="Dou D."/>
            <person name="Dickerman A.W."/>
            <person name="Dubchak I.L."/>
            <person name="Garbelotto M."/>
            <person name="Gijzen M."/>
            <person name="Gordon S.G."/>
            <person name="Govers F."/>
            <person name="Grunwald N.J."/>
            <person name="Huang W."/>
            <person name="Ivors K.L."/>
            <person name="Jones R.W."/>
            <person name="Kamoun S."/>
            <person name="Krampis K."/>
            <person name="Lamour K.H."/>
            <person name="Lee M.K."/>
            <person name="McDonald W.H."/>
            <person name="Medina M."/>
            <person name="Meijer H.J."/>
            <person name="Nordberg E.K."/>
            <person name="Maclean D.J."/>
            <person name="Ospina-Giraldo M.D."/>
            <person name="Morris P.F."/>
            <person name="Phuntumart V."/>
            <person name="Putnam N.H."/>
            <person name="Rash S."/>
            <person name="Rose J.K."/>
            <person name="Sakihama Y."/>
            <person name="Salamov A.A."/>
            <person name="Savidor A."/>
            <person name="Scheuring C.F."/>
            <person name="Smith B.M."/>
            <person name="Sobral B.W."/>
            <person name="Terry A."/>
            <person name="Torto-Alalibo T.A."/>
            <person name="Win J."/>
            <person name="Xu Z."/>
            <person name="Zhang H."/>
            <person name="Grigoriev I.V."/>
            <person name="Rokhsar D.S."/>
            <person name="Boore J.L."/>
        </authorList>
    </citation>
    <scope>NUCLEOTIDE SEQUENCE [LARGE SCALE GENOMIC DNA]</scope>
    <source>
        <strain evidence="1 2">P6497</strain>
    </source>
</reference>
<evidence type="ECO:0000313" key="1">
    <source>
        <dbReference type="EMBL" id="EGZ29680.1"/>
    </source>
</evidence>
<keyword evidence="2" id="KW-1185">Reference proteome</keyword>
<dbReference type="AlphaFoldDB" id="G4YHV3"/>
<dbReference type="Proteomes" id="UP000002640">
    <property type="component" value="Unassembled WGS sequence"/>
</dbReference>
<dbReference type="GeneID" id="20652506"/>
<dbReference type="InParanoid" id="G4YHV3"/>
<name>G4YHV3_PHYSP</name>
<evidence type="ECO:0000313" key="2">
    <source>
        <dbReference type="Proteomes" id="UP000002640"/>
    </source>
</evidence>
<accession>G4YHV3</accession>
<organism evidence="1 2">
    <name type="scientific">Phytophthora sojae (strain P6497)</name>
    <name type="common">Soybean stem and root rot agent</name>
    <name type="synonym">Phytophthora megasperma f. sp. glycines</name>
    <dbReference type="NCBI Taxonomy" id="1094619"/>
    <lineage>
        <taxon>Eukaryota</taxon>
        <taxon>Sar</taxon>
        <taxon>Stramenopiles</taxon>
        <taxon>Oomycota</taxon>
        <taxon>Peronosporomycetes</taxon>
        <taxon>Peronosporales</taxon>
        <taxon>Peronosporaceae</taxon>
        <taxon>Phytophthora</taxon>
    </lineage>
</organism>
<dbReference type="RefSeq" id="XP_009516955.1">
    <property type="nucleotide sequence ID" value="XM_009518660.1"/>
</dbReference>
<feature type="non-terminal residue" evidence="1">
    <location>
        <position position="1"/>
    </location>
</feature>
<protein>
    <recommendedName>
        <fullName evidence="3">Peptidase A2 domain-containing protein</fullName>
    </recommendedName>
</protein>